<feature type="transmembrane region" description="Helical" evidence="6">
    <location>
        <begin position="85"/>
        <end position="105"/>
    </location>
</feature>
<dbReference type="Gene3D" id="1.20.1740.10">
    <property type="entry name" value="Amino acid/polyamine transporter I"/>
    <property type="match status" value="1"/>
</dbReference>
<dbReference type="STRING" id="743788.S8DZ94"/>
<protein>
    <recommendedName>
        <fullName evidence="9">Amino acid transporter</fullName>
    </recommendedName>
</protein>
<accession>S8DZ94</accession>
<dbReference type="InterPro" id="IPR002293">
    <property type="entry name" value="AA/rel_permease1"/>
</dbReference>
<dbReference type="GO" id="GO:0015179">
    <property type="term" value="F:L-amino acid transmembrane transporter activity"/>
    <property type="evidence" value="ECO:0007669"/>
    <property type="project" value="TreeGrafter"/>
</dbReference>
<evidence type="ECO:0008006" key="9">
    <source>
        <dbReference type="Google" id="ProtNLM"/>
    </source>
</evidence>
<dbReference type="FunFam" id="1.20.1740.10:FF:000025">
    <property type="entry name" value="High-affinity methionine permease"/>
    <property type="match status" value="1"/>
</dbReference>
<feature type="transmembrane region" description="Helical" evidence="6">
    <location>
        <begin position="117"/>
        <end position="139"/>
    </location>
</feature>
<dbReference type="InterPro" id="IPR050598">
    <property type="entry name" value="AminoAcid_Transporter"/>
</dbReference>
<reference evidence="7 8" key="1">
    <citation type="journal article" date="2012" name="Science">
        <title>The Paleozoic origin of enzymatic lignin decomposition reconstructed from 31 fungal genomes.</title>
        <authorList>
            <person name="Floudas D."/>
            <person name="Binder M."/>
            <person name="Riley R."/>
            <person name="Barry K."/>
            <person name="Blanchette R.A."/>
            <person name="Henrissat B."/>
            <person name="Martinez A.T."/>
            <person name="Otillar R."/>
            <person name="Spatafora J.W."/>
            <person name="Yadav J.S."/>
            <person name="Aerts A."/>
            <person name="Benoit I."/>
            <person name="Boyd A."/>
            <person name="Carlson A."/>
            <person name="Copeland A."/>
            <person name="Coutinho P.M."/>
            <person name="de Vries R.P."/>
            <person name="Ferreira P."/>
            <person name="Findley K."/>
            <person name="Foster B."/>
            <person name="Gaskell J."/>
            <person name="Glotzer D."/>
            <person name="Gorecki P."/>
            <person name="Heitman J."/>
            <person name="Hesse C."/>
            <person name="Hori C."/>
            <person name="Igarashi K."/>
            <person name="Jurgens J.A."/>
            <person name="Kallen N."/>
            <person name="Kersten P."/>
            <person name="Kohler A."/>
            <person name="Kuees U."/>
            <person name="Kumar T.K.A."/>
            <person name="Kuo A."/>
            <person name="LaButti K."/>
            <person name="Larrondo L.F."/>
            <person name="Lindquist E."/>
            <person name="Ling A."/>
            <person name="Lombard V."/>
            <person name="Lucas S."/>
            <person name="Lundell T."/>
            <person name="Martin R."/>
            <person name="McLaughlin D.J."/>
            <person name="Morgenstern I."/>
            <person name="Morin E."/>
            <person name="Murat C."/>
            <person name="Nagy L.G."/>
            <person name="Nolan M."/>
            <person name="Ohm R.A."/>
            <person name="Patyshakuliyeva A."/>
            <person name="Rokas A."/>
            <person name="Ruiz-Duenas F.J."/>
            <person name="Sabat G."/>
            <person name="Salamov A."/>
            <person name="Samejima M."/>
            <person name="Schmutz J."/>
            <person name="Slot J.C."/>
            <person name="St John F."/>
            <person name="Stenlid J."/>
            <person name="Sun H."/>
            <person name="Sun S."/>
            <person name="Syed K."/>
            <person name="Tsang A."/>
            <person name="Wiebenga A."/>
            <person name="Young D."/>
            <person name="Pisabarro A."/>
            <person name="Eastwood D.C."/>
            <person name="Martin F."/>
            <person name="Cullen D."/>
            <person name="Grigoriev I.V."/>
            <person name="Hibbett D.S."/>
        </authorList>
    </citation>
    <scope>NUCLEOTIDE SEQUENCE</scope>
    <source>
        <strain evidence="8">FP-58527</strain>
    </source>
</reference>
<dbReference type="PANTHER" id="PTHR11785:SF382">
    <property type="entry name" value="LOW-AFFINITY METHIONINE PERMEASE"/>
    <property type="match status" value="1"/>
</dbReference>
<evidence type="ECO:0000256" key="1">
    <source>
        <dbReference type="ARBA" id="ARBA00004141"/>
    </source>
</evidence>
<dbReference type="GO" id="GO:0016020">
    <property type="term" value="C:membrane"/>
    <property type="evidence" value="ECO:0007669"/>
    <property type="project" value="UniProtKB-SubCell"/>
</dbReference>
<evidence type="ECO:0000256" key="2">
    <source>
        <dbReference type="ARBA" id="ARBA00022692"/>
    </source>
</evidence>
<dbReference type="PANTHER" id="PTHR11785">
    <property type="entry name" value="AMINO ACID TRANSPORTER"/>
    <property type="match status" value="1"/>
</dbReference>
<evidence type="ECO:0000313" key="8">
    <source>
        <dbReference type="Proteomes" id="UP000015241"/>
    </source>
</evidence>
<dbReference type="PIRSF" id="PIRSF006060">
    <property type="entry name" value="AA_transporter"/>
    <property type="match status" value="1"/>
</dbReference>
<proteinExistence type="predicted"/>
<organism evidence="7 8">
    <name type="scientific">Fomitopsis schrenkii</name>
    <name type="common">Brown rot fungus</name>
    <dbReference type="NCBI Taxonomy" id="2126942"/>
    <lineage>
        <taxon>Eukaryota</taxon>
        <taxon>Fungi</taxon>
        <taxon>Dikarya</taxon>
        <taxon>Basidiomycota</taxon>
        <taxon>Agaricomycotina</taxon>
        <taxon>Agaricomycetes</taxon>
        <taxon>Polyporales</taxon>
        <taxon>Fomitopsis</taxon>
    </lineage>
</organism>
<feature type="transmembrane region" description="Helical" evidence="6">
    <location>
        <begin position="479"/>
        <end position="499"/>
    </location>
</feature>
<feature type="transmembrane region" description="Helical" evidence="6">
    <location>
        <begin position="511"/>
        <end position="534"/>
    </location>
</feature>
<feature type="transmembrane region" description="Helical" evidence="6">
    <location>
        <begin position="420"/>
        <end position="443"/>
    </location>
</feature>
<keyword evidence="4 6" id="KW-0472">Membrane</keyword>
<feature type="transmembrane region" description="Helical" evidence="6">
    <location>
        <begin position="449"/>
        <end position="467"/>
    </location>
</feature>
<feature type="transmembrane region" description="Helical" evidence="6">
    <location>
        <begin position="228"/>
        <end position="252"/>
    </location>
</feature>
<feature type="region of interest" description="Disordered" evidence="5">
    <location>
        <begin position="16"/>
        <end position="78"/>
    </location>
</feature>
<feature type="transmembrane region" description="Helical" evidence="6">
    <location>
        <begin position="164"/>
        <end position="192"/>
    </location>
</feature>
<evidence type="ECO:0000256" key="6">
    <source>
        <dbReference type="SAM" id="Phobius"/>
    </source>
</evidence>
<keyword evidence="2 6" id="KW-0812">Transmembrane</keyword>
<comment type="subcellular location">
    <subcellularLocation>
        <location evidence="1">Membrane</location>
        <topology evidence="1">Multi-pass membrane protein</topology>
    </subcellularLocation>
</comment>
<dbReference type="AlphaFoldDB" id="S8DZ94"/>
<dbReference type="EMBL" id="KE504167">
    <property type="protein sequence ID" value="EPS98296.1"/>
    <property type="molecule type" value="Genomic_DNA"/>
</dbReference>
<evidence type="ECO:0000256" key="5">
    <source>
        <dbReference type="SAM" id="MobiDB-lite"/>
    </source>
</evidence>
<evidence type="ECO:0000256" key="4">
    <source>
        <dbReference type="ARBA" id="ARBA00023136"/>
    </source>
</evidence>
<evidence type="ECO:0000313" key="7">
    <source>
        <dbReference type="EMBL" id="EPS98296.1"/>
    </source>
</evidence>
<feature type="transmembrane region" description="Helical" evidence="6">
    <location>
        <begin position="204"/>
        <end position="222"/>
    </location>
</feature>
<feature type="transmembrane region" description="Helical" evidence="6">
    <location>
        <begin position="312"/>
        <end position="335"/>
    </location>
</feature>
<keyword evidence="8" id="KW-1185">Reference proteome</keyword>
<evidence type="ECO:0000256" key="3">
    <source>
        <dbReference type="ARBA" id="ARBA00022989"/>
    </source>
</evidence>
<name>S8DZ94_FOMSC</name>
<dbReference type="HOGENOM" id="CLU_013661_4_1_1"/>
<sequence>MIGAGLSSKVARFFPGSSAAKEPPVEDRSSVPDSEGKVESALDEKPYKDGTVLSTSVDGELEDPTLAPGELSYEEATSGGMGRHLGVFSCTMLIIGRIIGTGIFSTPSSILNSVGSVGASLMLWLLGFVLSFCGLFIWLEFGTMMPRSGGEKVYLEAVYKKPKYLATVIFATNAILLGFTAANCIVFASYILKAAGTEVTRWNERGIALGVIFFVTFLHGFTPRTGVWLMNVLTVFKFVILVFIVIAGWVVLSGRTHVKDPYANFRNAFEGSSHSSFSYATATFKVLNSYAGWSSVNYVLNNVKNPVRTLKIAAPLGLGICAVLYLLANVAYFAAATKDEIAKSGVTVAALFFKNVFGEQGQKALTVFVALSAIGYNVITVTFGAARVNQELAKEGIPLPFGNRFWASNWPTGKSPLPGLIIHLIPSVIVIIAPPPSVAYPFIIDVEGYPQQIINLFVVVGLFWLRYRKPNAHRPFKVWWPLAVFYLAAAVFLLVAPFIRPPGGVGDTPPLPYYLYCLVGIAIMVVGVLWWTAWRVVPRWFGYKYIGKKEKLQDGTVVTLFSLKKSE</sequence>
<dbReference type="InParanoid" id="S8DZ94"/>
<gene>
    <name evidence="7" type="ORF">FOMPIDRAFT_1017844</name>
</gene>
<dbReference type="Pfam" id="PF13520">
    <property type="entry name" value="AA_permease_2"/>
    <property type="match status" value="1"/>
</dbReference>
<dbReference type="Proteomes" id="UP000015241">
    <property type="component" value="Unassembled WGS sequence"/>
</dbReference>
<keyword evidence="3 6" id="KW-1133">Transmembrane helix</keyword>
<dbReference type="eggNOG" id="KOG1287">
    <property type="taxonomic scope" value="Eukaryota"/>
</dbReference>
<dbReference type="OrthoDB" id="5982228at2759"/>
<feature type="transmembrane region" description="Helical" evidence="6">
    <location>
        <begin position="364"/>
        <end position="386"/>
    </location>
</feature>
<feature type="compositionally biased region" description="Basic and acidic residues" evidence="5">
    <location>
        <begin position="23"/>
        <end position="48"/>
    </location>
</feature>